<evidence type="ECO:0000313" key="1">
    <source>
        <dbReference type="EMBL" id="JAE27858.1"/>
    </source>
</evidence>
<dbReference type="EMBL" id="GBRH01170038">
    <property type="protein sequence ID" value="JAE27858.1"/>
    <property type="molecule type" value="Transcribed_RNA"/>
</dbReference>
<protein>
    <submittedName>
        <fullName evidence="1">Uncharacterized protein</fullName>
    </submittedName>
</protein>
<dbReference type="AlphaFoldDB" id="A0A0A9H4N7"/>
<proteinExistence type="predicted"/>
<reference evidence="1" key="1">
    <citation type="submission" date="2014-09" db="EMBL/GenBank/DDBJ databases">
        <authorList>
            <person name="Magalhaes I.L.F."/>
            <person name="Oliveira U."/>
            <person name="Santos F.R."/>
            <person name="Vidigal T.H.D.A."/>
            <person name="Brescovit A.D."/>
            <person name="Santos A.J."/>
        </authorList>
    </citation>
    <scope>NUCLEOTIDE SEQUENCE</scope>
    <source>
        <tissue evidence="1">Shoot tissue taken approximately 20 cm above the soil surface</tissue>
    </source>
</reference>
<reference evidence="1" key="2">
    <citation type="journal article" date="2015" name="Data Brief">
        <title>Shoot transcriptome of the giant reed, Arundo donax.</title>
        <authorList>
            <person name="Barrero R.A."/>
            <person name="Guerrero F.D."/>
            <person name="Moolhuijzen P."/>
            <person name="Goolsby J.A."/>
            <person name="Tidwell J."/>
            <person name="Bellgard S.E."/>
            <person name="Bellgard M.I."/>
        </authorList>
    </citation>
    <scope>NUCLEOTIDE SEQUENCE</scope>
    <source>
        <tissue evidence="1">Shoot tissue taken approximately 20 cm above the soil surface</tissue>
    </source>
</reference>
<name>A0A0A9H4N7_ARUDO</name>
<sequence>MEYLEVPIKNIQVMLLETNFKFLPDGQGTPSVIRFSGKRLATFWVPKELFASNGSGNSWNPACYFHLVGCKCPARSNS</sequence>
<organism evidence="1">
    <name type="scientific">Arundo donax</name>
    <name type="common">Giant reed</name>
    <name type="synonym">Donax arundinaceus</name>
    <dbReference type="NCBI Taxonomy" id="35708"/>
    <lineage>
        <taxon>Eukaryota</taxon>
        <taxon>Viridiplantae</taxon>
        <taxon>Streptophyta</taxon>
        <taxon>Embryophyta</taxon>
        <taxon>Tracheophyta</taxon>
        <taxon>Spermatophyta</taxon>
        <taxon>Magnoliopsida</taxon>
        <taxon>Liliopsida</taxon>
        <taxon>Poales</taxon>
        <taxon>Poaceae</taxon>
        <taxon>PACMAD clade</taxon>
        <taxon>Arundinoideae</taxon>
        <taxon>Arundineae</taxon>
        <taxon>Arundo</taxon>
    </lineage>
</organism>
<accession>A0A0A9H4N7</accession>